<gene>
    <name evidence="12" type="primary">ybhT_2</name>
    <name evidence="1" type="synonym">acrZ</name>
    <name evidence="3" type="ORF">AB868_01867</name>
    <name evidence="8" type="ORF">AN695_0211795</name>
    <name evidence="6" type="ORF">C3R40_016645</name>
    <name evidence="10" type="ORF">C3R40_22165</name>
    <name evidence="2" type="ORF">DKC05_08295</name>
    <name evidence="11" type="ORF">DMW51_09450</name>
    <name evidence="13" type="ORF">FOT62_20495</name>
    <name evidence="7" type="ORF">GMA22_01745</name>
    <name evidence="9" type="ORF">MC70_001275</name>
    <name evidence="12" type="ORF">NCTC10211_05265</name>
    <name evidence="4" type="ORF">RF091_11970</name>
    <name evidence="5" type="ORF">SJ435_22925</name>
</gene>
<dbReference type="Proteomes" id="UP000247823">
    <property type="component" value="Unassembled WGS sequence"/>
</dbReference>
<keyword evidence="1" id="KW-0812">Transmembrane</keyword>
<dbReference type="InterPro" id="IPR053730">
    <property type="entry name" value="MEP_Accessory_AcrZ"/>
</dbReference>
<reference evidence="19" key="9">
    <citation type="submission" date="2018-06" db="EMBL/GenBank/DDBJ databases">
        <title>Serratia marcescens genome sequencing and assembly.</title>
        <authorList>
            <person name="Martins R.C."/>
            <person name="Perdigao-Neto L.V."/>
            <person name="Costa S.F."/>
            <person name="Levin A.S.S."/>
        </authorList>
    </citation>
    <scope>NUCLEOTIDE SEQUENCE [LARGE SCALE GENOMIC DNA]</scope>
    <source>
        <strain evidence="19">1283</strain>
    </source>
</reference>
<reference evidence="5 24" key="15">
    <citation type="submission" date="2023-11" db="EMBL/GenBank/DDBJ databases">
        <title>Detection of rare carbapenemases in Enterobacterales - comparison of two colorimetric and two CIM-based carbapenemase assays.</title>
        <authorList>
            <person name="Schaffarczyk L."/>
            <person name="Noster J."/>
            <person name="Stelzer Y."/>
            <person name="Sattler J."/>
            <person name="Gatermann S."/>
            <person name="Hamprecht A."/>
        </authorList>
    </citation>
    <scope>NUCLEOTIDE SEQUENCE [LARGE SCALE GENOMIC DNA]</scope>
    <source>
        <strain evidence="5 24">CIM-Carb-136</strain>
    </source>
</reference>
<reference evidence="13 21" key="12">
    <citation type="submission" date="2019-07" db="EMBL/GenBank/DDBJ databases">
        <title>Serratia strains were isolated from fresh produce.</title>
        <authorList>
            <person name="Cho G.-S."/>
            <person name="Stein M."/>
            <person name="Lee W."/>
            <person name="Suh S.H."/>
            <person name="Franz C.M.A.P."/>
        </authorList>
    </citation>
    <scope>NUCLEOTIDE SEQUENCE [LARGE SCALE GENOMIC DNA]</scope>
    <source>
        <strain evidence="13 21">S16</strain>
    </source>
</reference>
<reference evidence="8" key="3">
    <citation type="journal article" date="2017" name="PLoS ONE">
        <title>Genomic and phenotypic characterisation of fluoroquinolone resistance mechanisms in Enterobacteriaceae in Durban, South Africa.</title>
        <authorList>
            <person name="Osei Sekyere J."/>
            <person name="Amoako D.G."/>
        </authorList>
    </citation>
    <scope>NUCLEOTIDE SEQUENCE</scope>
    <source>
        <strain evidence="8">945174350</strain>
    </source>
</reference>
<evidence type="ECO:0000313" key="7">
    <source>
        <dbReference type="EMBL" id="MVF01979.1"/>
    </source>
</evidence>
<reference evidence="12 20" key="11">
    <citation type="submission" date="2018-06" db="EMBL/GenBank/DDBJ databases">
        <authorList>
            <consortium name="Pathogen Informatics"/>
            <person name="Doyle S."/>
        </authorList>
    </citation>
    <scope>NUCLEOTIDE SEQUENCE [LARGE SCALE GENOMIC DNA]</scope>
    <source>
        <strain evidence="12 20">NCTC10211</strain>
    </source>
</reference>
<dbReference type="Proteomes" id="UP000237365">
    <property type="component" value="Unassembled WGS sequence"/>
</dbReference>
<dbReference type="GeneID" id="301144904"/>
<name>A0A086FM85_SERMA</name>
<reference evidence="7 22" key="13">
    <citation type="submission" date="2019-11" db="EMBL/GenBank/DDBJ databases">
        <title>Whole genome sequence of a plant growth promoting strain Serratia marcescens BTL07 isolated from the rhizoplane of Chili (Capsicum annuum).</title>
        <authorList>
            <person name="Dutta S."/>
            <person name="Khatun A."/>
            <person name="Gupta D.R."/>
            <person name="Surovy M.Z."/>
            <person name="Rahman M.M."/>
            <person name="Mahmud N.U."/>
            <person name="Emes R."/>
            <person name="Warry A."/>
            <person name="West H."/>
            <person name="Clarke M.L."/>
            <person name="Islam M.T."/>
        </authorList>
    </citation>
    <scope>NUCLEOTIDE SEQUENCE [LARGE SCALE GENOMIC DNA]</scope>
    <source>
        <strain evidence="7 22">BTL07</strain>
    </source>
</reference>
<organism evidence="13 21">
    <name type="scientific">Serratia marcescens</name>
    <dbReference type="NCBI Taxonomy" id="615"/>
    <lineage>
        <taxon>Bacteria</taxon>
        <taxon>Pseudomonadati</taxon>
        <taxon>Pseudomonadota</taxon>
        <taxon>Gammaproteobacteria</taxon>
        <taxon>Enterobacterales</taxon>
        <taxon>Yersiniaceae</taxon>
        <taxon>Serratia</taxon>
    </lineage>
</organism>
<protein>
    <recommendedName>
        <fullName evidence="1">Multidrug efflux pump accessory protein AcrZ</fullName>
    </recommendedName>
    <alternativeName>
        <fullName evidence="1">AcrAB-TolC multidrug efflux pump accessory protein AcrZ</fullName>
    </alternativeName>
    <alternativeName>
        <fullName evidence="1">Acridine resistance protein Z</fullName>
    </alternativeName>
</protein>
<dbReference type="AlphaFoldDB" id="A0A086FM85"/>
<evidence type="ECO:0000313" key="14">
    <source>
        <dbReference type="Proteomes" id="UP000030378"/>
    </source>
</evidence>
<sequence>MLELLKSLLFAVVMVPVVMALILGLIYGFGEVFNVFSKVGRSKENRTQH</sequence>
<evidence type="ECO:0000313" key="3">
    <source>
        <dbReference type="EMBL" id="KMU51125.1"/>
    </source>
</evidence>
<reference evidence="11 19" key="8">
    <citation type="submission" date="2018-06" db="EMBL/GenBank/DDBJ databases">
        <title>Serratia marcescens genome sequencing and assembly.</title>
        <authorList>
            <person name="Martins R.C.R."/>
            <person name="Perdigao-Neto L.V."/>
            <person name="Costa S.F."/>
            <person name="Levin A.S.S."/>
        </authorList>
    </citation>
    <scope>NUCLEOTIDE SEQUENCE [LARGE SCALE GENOMIC DNA]</scope>
    <source>
        <strain evidence="11 19">1283</strain>
    </source>
</reference>
<dbReference type="EMBL" id="JAXABG010000021">
    <property type="protein sequence ID" value="MDX7085246.1"/>
    <property type="molecule type" value="Genomic_DNA"/>
</dbReference>
<evidence type="ECO:0000313" key="6">
    <source>
        <dbReference type="EMBL" id="MEX3188255.1"/>
    </source>
</evidence>
<evidence type="ECO:0000256" key="1">
    <source>
        <dbReference type="HAMAP-Rule" id="MF_01484"/>
    </source>
</evidence>
<dbReference type="Proteomes" id="UP000321126">
    <property type="component" value="Unassembled WGS sequence"/>
</dbReference>
<accession>A0A3E2END8</accession>
<dbReference type="Proteomes" id="UP000050489">
    <property type="component" value="Unassembled WGS sequence"/>
</dbReference>
<evidence type="ECO:0000313" key="9">
    <source>
        <dbReference type="EMBL" id="PNO72135.1"/>
    </source>
</evidence>
<dbReference type="EMBL" id="UGYK01000002">
    <property type="protein sequence ID" value="SUI82138.1"/>
    <property type="molecule type" value="Genomic_DNA"/>
</dbReference>
<evidence type="ECO:0000313" key="16">
    <source>
        <dbReference type="Proteomes" id="UP000050489"/>
    </source>
</evidence>
<comment type="function">
    <text evidence="1">AcrA-AcrB-AcrZ-TolC is a drug efflux protein complex with a broad substrate specificity. This protein binds to AcrB and is required for efflux of some but not all substrates, suggesting it may influence the specificity of drug export.</text>
</comment>
<evidence type="ECO:0000313" key="20">
    <source>
        <dbReference type="Proteomes" id="UP000254765"/>
    </source>
</evidence>
<dbReference type="Proteomes" id="UP000030378">
    <property type="component" value="Unassembled WGS sequence"/>
</dbReference>
<comment type="similarity">
    <text evidence="1">Belongs to the AcrZ family.</text>
</comment>
<evidence type="ECO:0000313" key="4">
    <source>
        <dbReference type="EMBL" id="MDQ9556232.1"/>
    </source>
</evidence>
<evidence type="ECO:0000313" key="19">
    <source>
        <dbReference type="Proteomes" id="UP000247823"/>
    </source>
</evidence>
<reference evidence="6 17" key="17">
    <citation type="submission" date="2024-07" db="EMBL/GenBank/DDBJ databases">
        <authorList>
            <person name="Raymann K."/>
        </authorList>
    </citation>
    <scope>NUCLEOTIDE SEQUENCE [LARGE SCALE GENOMIC DNA]</scope>
    <source>
        <strain evidence="6 17">KZ19</strain>
    </source>
</reference>
<dbReference type="EMBL" id="PQGI02000002">
    <property type="protein sequence ID" value="MEX3188255.1"/>
    <property type="molecule type" value="Genomic_DNA"/>
</dbReference>
<dbReference type="SMR" id="A0A086FM85"/>
<keyword evidence="1" id="KW-0472">Membrane</keyword>
<dbReference type="EMBL" id="WNKC01000001">
    <property type="protein sequence ID" value="MVF01979.1"/>
    <property type="molecule type" value="Genomic_DNA"/>
</dbReference>
<keyword evidence="19" id="KW-1185">Reference proteome</keyword>
<dbReference type="EMBL" id="QJQB01000212">
    <property type="protein sequence ID" value="PYA69469.1"/>
    <property type="molecule type" value="Genomic_DNA"/>
</dbReference>
<dbReference type="EMBL" id="JAVIPQ010000177">
    <property type="protein sequence ID" value="MDQ9556232.1"/>
    <property type="molecule type" value="Genomic_DNA"/>
</dbReference>
<dbReference type="Proteomes" id="UP000245399">
    <property type="component" value="Chromosome"/>
</dbReference>
<dbReference type="Proteomes" id="UP001275057">
    <property type="component" value="Unassembled WGS sequence"/>
</dbReference>
<dbReference type="RefSeq" id="WP_004939813.1">
    <property type="nucleotide sequence ID" value="NZ_ABEXNO020000005.1"/>
</dbReference>
<dbReference type="GO" id="GO:1990961">
    <property type="term" value="P:xenobiotic detoxification by transmembrane export across the plasma membrane"/>
    <property type="evidence" value="ECO:0007669"/>
    <property type="project" value="InterPro"/>
</dbReference>
<evidence type="ECO:0000313" key="5">
    <source>
        <dbReference type="EMBL" id="MDX7085246.1"/>
    </source>
</evidence>
<reference evidence="10" key="6">
    <citation type="submission" date="2018-01" db="EMBL/GenBank/DDBJ databases">
        <title>The opportunistic pathogen Serratia marcescens is an overlooked threat to honeybees.</title>
        <authorList>
            <person name="Raymann K."/>
            <person name="Shaffer Z."/>
            <person name="Coon K."/>
            <person name="Salisbury S."/>
            <person name="Moran N.A."/>
        </authorList>
    </citation>
    <scope>NUCLEOTIDE SEQUENCE [LARGE SCALE GENOMIC DNA]</scope>
    <source>
        <strain evidence="10">KZ19</strain>
    </source>
</reference>
<comment type="subunit">
    <text evidence="1">Part of the AcrA-AcrB-AcrZ-TolC efflux pump, interacts directly with AcrB.</text>
</comment>
<dbReference type="EMBL" id="CP029449">
    <property type="protein sequence ID" value="AWL67678.1"/>
    <property type="molecule type" value="Genomic_DNA"/>
</dbReference>
<evidence type="ECO:0000313" key="24">
    <source>
        <dbReference type="Proteomes" id="UP001275057"/>
    </source>
</evidence>
<dbReference type="Proteomes" id="UP000443014">
    <property type="component" value="Unassembled WGS sequence"/>
</dbReference>
<accession>A0A656VFQ6</accession>
<evidence type="ECO:0000313" key="2">
    <source>
        <dbReference type="EMBL" id="AWL67678.1"/>
    </source>
</evidence>
<evidence type="ECO:0000313" key="21">
    <source>
        <dbReference type="Proteomes" id="UP000321126"/>
    </source>
</evidence>
<evidence type="ECO:0000313" key="11">
    <source>
        <dbReference type="EMBL" id="PYA69469.1"/>
    </source>
</evidence>
<reference evidence="16" key="2">
    <citation type="submission" date="2016-04" db="EMBL/GenBank/DDBJ databases">
        <authorList>
            <person name="Osei Sekyere J."/>
            <person name="Sivertsen A."/>
            <person name="Pedersen A.T."/>
            <person name="Sundsfjord A."/>
        </authorList>
    </citation>
    <scope>NUCLEOTIDE SEQUENCE [LARGE SCALE GENOMIC DNA]</scope>
    <source>
        <strain evidence="16">945174350</strain>
    </source>
</reference>
<evidence type="ECO:0000313" key="12">
    <source>
        <dbReference type="EMBL" id="SUI82138.1"/>
    </source>
</evidence>
<dbReference type="InterPro" id="IPR019702">
    <property type="entry name" value="AcrZ"/>
</dbReference>
<reference evidence="2 18" key="7">
    <citation type="submission" date="2018-05" db="EMBL/GenBank/DDBJ databases">
        <title>Klebsiella quasipneumonaiae provides a window into carbapenemase gene transfer, plasmid rearrangements and nosocomial acquisition from the hospital environment.</title>
        <authorList>
            <person name="Mathers A.J."/>
            <person name="Vegesana K."/>
            <person name="Stoesser N."/>
            <person name="Crook D."/>
            <person name="Vaughan A."/>
            <person name="Barry K."/>
            <person name="Parikh H."/>
            <person name="Sebra R."/>
            <person name="Kotay S."/>
            <person name="Walker A.S."/>
            <person name="Sheppard A.E."/>
        </authorList>
    </citation>
    <scope>NUCLEOTIDE SEQUENCE [LARGE SCALE GENOMIC DNA]</scope>
    <source>
        <strain evidence="2 18">CAV1761</strain>
    </source>
</reference>
<dbReference type="EMBL" id="LJEX02000046">
    <property type="protein sequence ID" value="OCO88459.1"/>
    <property type="molecule type" value="Genomic_DNA"/>
</dbReference>
<evidence type="ECO:0000313" key="13">
    <source>
        <dbReference type="EMBL" id="TXE29087.1"/>
    </source>
</evidence>
<dbReference type="GO" id="GO:0005886">
    <property type="term" value="C:plasma membrane"/>
    <property type="evidence" value="ECO:0007669"/>
    <property type="project" value="UniProtKB-SubCell"/>
</dbReference>
<keyword evidence="1" id="KW-0813">Transport</keyword>
<evidence type="ECO:0000313" key="17">
    <source>
        <dbReference type="Proteomes" id="UP000237365"/>
    </source>
</evidence>
<evidence type="ECO:0000313" key="18">
    <source>
        <dbReference type="Proteomes" id="UP000245399"/>
    </source>
</evidence>
<dbReference type="GO" id="GO:0042910">
    <property type="term" value="F:xenobiotic transmembrane transporter activity"/>
    <property type="evidence" value="ECO:0007669"/>
    <property type="project" value="UniProtKB-UniRule"/>
</dbReference>
<reference evidence="6 17" key="16">
    <citation type="submission" date="2024-07" db="EMBL/GenBank/DDBJ databases">
        <title>Making a pathogen? Evaluating the impact of protist predation on the evolution of virulence in Serratia marcescens.</title>
        <authorList>
            <person name="Hopkins H."/>
            <person name="Lopezguerra C."/>
            <person name="Lau M.-J."/>
        </authorList>
    </citation>
    <scope>NUCLEOTIDE SEQUENCE [LARGE SCALE GENOMIC DNA]</scope>
    <source>
        <strain evidence="6 17">KZ19</strain>
    </source>
</reference>
<reference evidence="14" key="5">
    <citation type="submission" date="2017-12" db="EMBL/GenBank/DDBJ databases">
        <title>FDA dAtabase for Regulatory Grade micrObial Sequences (FDA-ARGOS): Supporting development and validation of Infectious Disease Dx tests.</title>
        <authorList>
            <person name="Campos J."/>
            <person name="Goldberg B."/>
            <person name="Tallon L."/>
            <person name="Sadzewicz L."/>
            <person name="Sengamalay N."/>
            <person name="Ott S."/>
            <person name="Godinez A."/>
            <person name="Nagaraj S."/>
            <person name="Vavikolanu K."/>
            <person name="Vyas G."/>
            <person name="Nadendla S."/>
            <person name="Aluvathingal J."/>
            <person name="Geyer C."/>
            <person name="Nandy P."/>
            <person name="Hobson J."/>
            <person name="Sichtig H."/>
        </authorList>
    </citation>
    <scope>NUCLEOTIDE SEQUENCE [LARGE SCALE GENOMIC DNA]</scope>
    <source>
        <strain evidence="14">FDAARGOS_79</strain>
    </source>
</reference>
<evidence type="ECO:0000313" key="22">
    <source>
        <dbReference type="Proteomes" id="UP000443014"/>
    </source>
</evidence>
<proteinExistence type="inferred from homology"/>
<reference evidence="4 23" key="14">
    <citation type="submission" date="2023-07" db="EMBL/GenBank/DDBJ databases">
        <title>Pathogens genome sequencing project 196.</title>
        <authorList>
            <person name="Cao X."/>
        </authorList>
    </citation>
    <scope>NUCLEOTIDE SEQUENCE [LARGE SCALE GENOMIC DNA]</scope>
    <source>
        <strain evidence="4 23">SM41</strain>
    </source>
</reference>
<evidence type="ECO:0000313" key="15">
    <source>
        <dbReference type="Proteomes" id="UP000037482"/>
    </source>
</evidence>
<keyword evidence="1" id="KW-1003">Cell membrane</keyword>
<dbReference type="Proteomes" id="UP000254765">
    <property type="component" value="Unassembled WGS sequence"/>
</dbReference>
<dbReference type="EMBL" id="LFJS01000012">
    <property type="protein sequence ID" value="KMU51125.1"/>
    <property type="molecule type" value="Genomic_DNA"/>
</dbReference>
<evidence type="ECO:0000313" key="23">
    <source>
        <dbReference type="Proteomes" id="UP001234811"/>
    </source>
</evidence>
<reference evidence="3 15" key="1">
    <citation type="submission" date="2015-06" db="EMBL/GenBank/DDBJ databases">
        <title>Draft Genome of Serratia marcescens Strain AH0650_Sm1.</title>
        <authorList>
            <person name="Wan Y."/>
            <person name="Gorrie C."/>
            <person name="Holt K."/>
        </authorList>
    </citation>
    <scope>NUCLEOTIDE SEQUENCE [LARGE SCALE GENOMIC DNA]</scope>
    <source>
        <strain evidence="3 15">AH0650_Sm1</strain>
    </source>
</reference>
<dbReference type="Pfam" id="PF10766">
    <property type="entry name" value="AcrZ"/>
    <property type="match status" value="1"/>
</dbReference>
<dbReference type="EMBL" id="JTBC02000001">
    <property type="protein sequence ID" value="PNO72135.1"/>
    <property type="molecule type" value="Genomic_DNA"/>
</dbReference>
<dbReference type="Proteomes" id="UP000037482">
    <property type="component" value="Unassembled WGS sequence"/>
</dbReference>
<evidence type="ECO:0000313" key="8">
    <source>
        <dbReference type="EMBL" id="OCO88459.1"/>
    </source>
</evidence>
<reference evidence="9" key="4">
    <citation type="submission" date="2017-12" db="EMBL/GenBank/DDBJ databases">
        <title>FDA dAtabase for Regulatory Grade micrObial Sequences (FDA-ARGOS): Supporting development and validation of Infectious Disease Dx tests.</title>
        <authorList>
            <person name="Campos J."/>
            <person name="Goldberg B."/>
            <person name="Tallon L.J."/>
            <person name="Sadzewicz L."/>
            <person name="Sengamalay N."/>
            <person name="Ott S."/>
            <person name="Godinez A."/>
            <person name="Nagaraj S."/>
            <person name="Vavikolanu K."/>
            <person name="Vyas G."/>
            <person name="Nadendla S."/>
            <person name="Aluvathingal J."/>
            <person name="Geyer C."/>
            <person name="Nandy P."/>
            <person name="Hobson J."/>
            <person name="Sichtig H."/>
        </authorList>
    </citation>
    <scope>NUCLEOTIDE SEQUENCE</scope>
    <source>
        <strain evidence="9">FDAARGOS_79</strain>
    </source>
</reference>
<accession>A0A086FM85</accession>
<dbReference type="EMBL" id="VOUQ01000013">
    <property type="protein sequence ID" value="TXE29087.1"/>
    <property type="molecule type" value="Genomic_DNA"/>
</dbReference>
<dbReference type="EMBL" id="PQGI01000015">
    <property type="protein sequence ID" value="POP14387.1"/>
    <property type="molecule type" value="Genomic_DNA"/>
</dbReference>
<keyword evidence="1" id="KW-1133">Transmembrane helix</keyword>
<dbReference type="Proteomes" id="UP001234811">
    <property type="component" value="Unassembled WGS sequence"/>
</dbReference>
<dbReference type="GO" id="GO:0046677">
    <property type="term" value="P:response to antibiotic"/>
    <property type="evidence" value="ECO:0007669"/>
    <property type="project" value="UniProtKB-KW"/>
</dbReference>
<dbReference type="HAMAP" id="MF_01484">
    <property type="entry name" value="AcrZ"/>
    <property type="match status" value="1"/>
</dbReference>
<comment type="subcellular location">
    <subcellularLocation>
        <location evidence="1">Cell membrane</location>
        <topology evidence="1">Single-pass membrane protein</topology>
    </subcellularLocation>
</comment>
<evidence type="ECO:0000313" key="10">
    <source>
        <dbReference type="EMBL" id="POP14387.1"/>
    </source>
</evidence>
<keyword evidence="1" id="KW-0046">Antibiotic resistance</keyword>
<feature type="transmembrane region" description="Helical" evidence="1">
    <location>
        <begin position="7"/>
        <end position="29"/>
    </location>
</feature>
<dbReference type="Gene3D" id="6.10.250.2480">
    <property type="match status" value="1"/>
</dbReference>
<reference evidence="11" key="10">
    <citation type="submission" date="2018-06" db="EMBL/GenBank/DDBJ databases">
        <authorList>
            <person name="Martins R.C."/>
            <person name="Perdigao-Neto L.V."/>
            <person name="Costa S.F."/>
            <person name="Levin A.S.S."/>
        </authorList>
    </citation>
    <scope>NUCLEOTIDE SEQUENCE</scope>
    <source>
        <strain evidence="11">1283</strain>
    </source>
</reference>